<evidence type="ECO:0008006" key="4">
    <source>
        <dbReference type="Google" id="ProtNLM"/>
    </source>
</evidence>
<evidence type="ECO:0000313" key="2">
    <source>
        <dbReference type="EMBL" id="ORZ40841.1"/>
    </source>
</evidence>
<proteinExistence type="predicted"/>
<gene>
    <name evidence="2" type="ORF">BCR44DRAFT_34820</name>
</gene>
<keyword evidence="3" id="KW-1185">Reference proteome</keyword>
<evidence type="ECO:0000256" key="1">
    <source>
        <dbReference type="SAM" id="MobiDB-lite"/>
    </source>
</evidence>
<name>A0A1Y2I4G9_9FUNG</name>
<sequence length="217" mass="24872">MGQADRDCSSTQPRALKTHPLHGHHPCGRCRSARIQASCHKAPVEHAHTQADAARFLARHCPRHGQILDARKGCLGDERDRRRRCNRTSLLEQLDELVVAHDMHPRSSKYLRLMVRANQLSRLDSLDWWLSWHKGAKPKVASRPFPMYDARVLIAASAAGHVAVLDWWRNSGFKFDKYLCQPLDQASANGHVAMLWWWYRNSRKHLSLTMVSGFGTR</sequence>
<organism evidence="2 3">
    <name type="scientific">Catenaria anguillulae PL171</name>
    <dbReference type="NCBI Taxonomy" id="765915"/>
    <lineage>
        <taxon>Eukaryota</taxon>
        <taxon>Fungi</taxon>
        <taxon>Fungi incertae sedis</taxon>
        <taxon>Blastocladiomycota</taxon>
        <taxon>Blastocladiomycetes</taxon>
        <taxon>Blastocladiales</taxon>
        <taxon>Catenariaceae</taxon>
        <taxon>Catenaria</taxon>
    </lineage>
</organism>
<dbReference type="AlphaFoldDB" id="A0A1Y2I4G9"/>
<evidence type="ECO:0000313" key="3">
    <source>
        <dbReference type="Proteomes" id="UP000193411"/>
    </source>
</evidence>
<reference evidence="2 3" key="1">
    <citation type="submission" date="2016-07" db="EMBL/GenBank/DDBJ databases">
        <title>Pervasive Adenine N6-methylation of Active Genes in Fungi.</title>
        <authorList>
            <consortium name="DOE Joint Genome Institute"/>
            <person name="Mondo S.J."/>
            <person name="Dannebaum R.O."/>
            <person name="Kuo R.C."/>
            <person name="Labutti K."/>
            <person name="Haridas S."/>
            <person name="Kuo A."/>
            <person name="Salamov A."/>
            <person name="Ahrendt S.R."/>
            <person name="Lipzen A."/>
            <person name="Sullivan W."/>
            <person name="Andreopoulos W.B."/>
            <person name="Clum A."/>
            <person name="Lindquist E."/>
            <person name="Daum C."/>
            <person name="Ramamoorthy G.K."/>
            <person name="Gryganskyi A."/>
            <person name="Culley D."/>
            <person name="Magnuson J.K."/>
            <person name="James T.Y."/>
            <person name="O'Malley M.A."/>
            <person name="Stajich J.E."/>
            <person name="Spatafora J.W."/>
            <person name="Visel A."/>
            <person name="Grigoriev I.V."/>
        </authorList>
    </citation>
    <scope>NUCLEOTIDE SEQUENCE [LARGE SCALE GENOMIC DNA]</scope>
    <source>
        <strain evidence="2 3">PL171</strain>
    </source>
</reference>
<dbReference type="EMBL" id="MCFL01000002">
    <property type="protein sequence ID" value="ORZ40841.1"/>
    <property type="molecule type" value="Genomic_DNA"/>
</dbReference>
<feature type="region of interest" description="Disordered" evidence="1">
    <location>
        <begin position="1"/>
        <end position="24"/>
    </location>
</feature>
<protein>
    <recommendedName>
        <fullName evidence="4">Ankyrin repeat-containing domain protein</fullName>
    </recommendedName>
</protein>
<dbReference type="Proteomes" id="UP000193411">
    <property type="component" value="Unassembled WGS sequence"/>
</dbReference>
<accession>A0A1Y2I4G9</accession>
<comment type="caution">
    <text evidence="2">The sequence shown here is derived from an EMBL/GenBank/DDBJ whole genome shotgun (WGS) entry which is preliminary data.</text>
</comment>